<evidence type="ECO:0000313" key="8">
    <source>
        <dbReference type="Proteomes" id="UP000245916"/>
    </source>
</evidence>
<evidence type="ECO:0000256" key="5">
    <source>
        <dbReference type="RuleBase" id="RU364065"/>
    </source>
</evidence>
<feature type="domain" description="Glutaredoxin" evidence="6">
    <location>
        <begin position="4"/>
        <end position="64"/>
    </location>
</feature>
<dbReference type="PANTHER" id="PTHR45694:SF18">
    <property type="entry name" value="GLUTAREDOXIN-1-RELATED"/>
    <property type="match status" value="1"/>
</dbReference>
<reference evidence="7 8" key="1">
    <citation type="submission" date="2018-05" db="EMBL/GenBank/DDBJ databases">
        <title>Genome of Sphingosinicella humi QZX222.</title>
        <authorList>
            <person name="Qiao Z."/>
            <person name="Wang G."/>
        </authorList>
    </citation>
    <scope>NUCLEOTIDE SEQUENCE [LARGE SCALE GENOMIC DNA]</scope>
    <source>
        <strain evidence="7 8">QZX222</strain>
    </source>
</reference>
<dbReference type="PROSITE" id="PS51354">
    <property type="entry name" value="GLUTAREDOXIN_2"/>
    <property type="match status" value="1"/>
</dbReference>
<keyword evidence="4 5" id="KW-0249">Electron transport</keyword>
<dbReference type="GO" id="GO:0005737">
    <property type="term" value="C:cytoplasm"/>
    <property type="evidence" value="ECO:0007669"/>
    <property type="project" value="TreeGrafter"/>
</dbReference>
<dbReference type="AlphaFoldDB" id="A0A2U2J5K3"/>
<dbReference type="PANTHER" id="PTHR45694">
    <property type="entry name" value="GLUTAREDOXIN 2"/>
    <property type="match status" value="1"/>
</dbReference>
<dbReference type="GO" id="GO:0034599">
    <property type="term" value="P:cellular response to oxidative stress"/>
    <property type="evidence" value="ECO:0007669"/>
    <property type="project" value="TreeGrafter"/>
</dbReference>
<evidence type="ECO:0000256" key="1">
    <source>
        <dbReference type="ARBA" id="ARBA00002549"/>
    </source>
</evidence>
<name>A0A2U2J5K3_9SPHN</name>
<evidence type="ECO:0000259" key="6">
    <source>
        <dbReference type="Pfam" id="PF00462"/>
    </source>
</evidence>
<dbReference type="InterPro" id="IPR014025">
    <property type="entry name" value="Glutaredoxin_subgr"/>
</dbReference>
<evidence type="ECO:0000256" key="2">
    <source>
        <dbReference type="ARBA" id="ARBA00007787"/>
    </source>
</evidence>
<comment type="caution">
    <text evidence="7">The sequence shown here is derived from an EMBL/GenBank/DDBJ whole genome shotgun (WGS) entry which is preliminary data.</text>
</comment>
<gene>
    <name evidence="7" type="primary">grxC</name>
    <name evidence="7" type="ORF">DF286_12470</name>
</gene>
<organism evidence="7 8">
    <name type="scientific">Allosphingosinicella humi</name>
    <dbReference type="NCBI Taxonomy" id="2068657"/>
    <lineage>
        <taxon>Bacteria</taxon>
        <taxon>Pseudomonadati</taxon>
        <taxon>Pseudomonadota</taxon>
        <taxon>Alphaproteobacteria</taxon>
        <taxon>Sphingomonadales</taxon>
        <taxon>Sphingomonadaceae</taxon>
        <taxon>Allosphingosinicella</taxon>
    </lineage>
</organism>
<dbReference type="Gene3D" id="3.40.30.10">
    <property type="entry name" value="Glutaredoxin"/>
    <property type="match status" value="1"/>
</dbReference>
<evidence type="ECO:0000256" key="3">
    <source>
        <dbReference type="ARBA" id="ARBA00022448"/>
    </source>
</evidence>
<keyword evidence="3 5" id="KW-0813">Transport</keyword>
<dbReference type="InterPro" id="IPR011900">
    <property type="entry name" value="GRX_bact"/>
</dbReference>
<dbReference type="Pfam" id="PF00462">
    <property type="entry name" value="Glutaredoxin"/>
    <property type="match status" value="1"/>
</dbReference>
<keyword evidence="5" id="KW-0676">Redox-active center</keyword>
<dbReference type="CDD" id="cd03418">
    <property type="entry name" value="GRX_GRXb_1_3_like"/>
    <property type="match status" value="1"/>
</dbReference>
<dbReference type="EMBL" id="QFFF01000001">
    <property type="protein sequence ID" value="PWG03597.1"/>
    <property type="molecule type" value="Genomic_DNA"/>
</dbReference>
<dbReference type="Proteomes" id="UP000245916">
    <property type="component" value="Unassembled WGS sequence"/>
</dbReference>
<protein>
    <recommendedName>
        <fullName evidence="5">Glutaredoxin</fullName>
    </recommendedName>
</protein>
<dbReference type="GO" id="GO:0015038">
    <property type="term" value="F:glutathione disulfide oxidoreductase activity"/>
    <property type="evidence" value="ECO:0007669"/>
    <property type="project" value="UniProtKB-UniRule"/>
</dbReference>
<dbReference type="GO" id="GO:0045454">
    <property type="term" value="P:cell redox homeostasis"/>
    <property type="evidence" value="ECO:0007669"/>
    <property type="project" value="InterPro"/>
</dbReference>
<comment type="function">
    <text evidence="1 5">Has a glutathione-disulfide oxidoreductase activity in the presence of NADPH and glutathione reductase. Reduces low molecular weight disulfides and proteins.</text>
</comment>
<dbReference type="InterPro" id="IPR036249">
    <property type="entry name" value="Thioredoxin-like_sf"/>
</dbReference>
<comment type="similarity">
    <text evidence="2 5">Belongs to the glutaredoxin family.</text>
</comment>
<dbReference type="PRINTS" id="PR00160">
    <property type="entry name" value="GLUTAREDOXIN"/>
</dbReference>
<dbReference type="RefSeq" id="WP_109271736.1">
    <property type="nucleotide sequence ID" value="NZ_QFFF01000001.1"/>
</dbReference>
<dbReference type="InterPro" id="IPR002109">
    <property type="entry name" value="Glutaredoxin"/>
</dbReference>
<evidence type="ECO:0000256" key="4">
    <source>
        <dbReference type="ARBA" id="ARBA00022982"/>
    </source>
</evidence>
<dbReference type="OrthoDB" id="9814618at2"/>
<dbReference type="SUPFAM" id="SSF52833">
    <property type="entry name" value="Thioredoxin-like"/>
    <property type="match status" value="1"/>
</dbReference>
<accession>A0A2U2J5K3</accession>
<proteinExistence type="inferred from homology"/>
<evidence type="ECO:0000313" key="7">
    <source>
        <dbReference type="EMBL" id="PWG03597.1"/>
    </source>
</evidence>
<keyword evidence="5" id="KW-0963">Cytoplasm</keyword>
<dbReference type="NCBIfam" id="TIGR02181">
    <property type="entry name" value="GRX_bact"/>
    <property type="match status" value="1"/>
</dbReference>
<keyword evidence="8" id="KW-1185">Reference proteome</keyword>
<sequence length="85" mass="9670">MARVEIYSKMLCSYCFRAKRLLEEKGTDFEEYDISLGGEKRAEMIQRANGRTTVPQIFIDDRHIGGFDDLAALDRAGKLDPLLEA</sequence>